<dbReference type="InterPro" id="IPR004161">
    <property type="entry name" value="EFTu-like_2"/>
</dbReference>
<dbReference type="GO" id="GO:0003746">
    <property type="term" value="F:translation elongation factor activity"/>
    <property type="evidence" value="ECO:0007669"/>
    <property type="project" value="UniProtKB-KW"/>
</dbReference>
<dbReference type="GO" id="GO:0001514">
    <property type="term" value="P:selenocysteine incorporation"/>
    <property type="evidence" value="ECO:0007669"/>
    <property type="project" value="InterPro"/>
</dbReference>
<evidence type="ECO:0000256" key="2">
    <source>
        <dbReference type="ARBA" id="ARBA00015953"/>
    </source>
</evidence>
<dbReference type="PANTHER" id="PTHR43721">
    <property type="entry name" value="ELONGATION FACTOR TU-RELATED"/>
    <property type="match status" value="1"/>
</dbReference>
<keyword evidence="3" id="KW-0963">Cytoplasm</keyword>
<comment type="subcellular location">
    <subcellularLocation>
        <location evidence="1">Cytoplasm</location>
    </subcellularLocation>
</comment>
<dbReference type="GO" id="GO:0003723">
    <property type="term" value="F:RNA binding"/>
    <property type="evidence" value="ECO:0007669"/>
    <property type="project" value="InterPro"/>
</dbReference>
<dbReference type="NCBIfam" id="TIGR00475">
    <property type="entry name" value="selB"/>
    <property type="match status" value="1"/>
</dbReference>
<evidence type="ECO:0000259" key="9">
    <source>
        <dbReference type="PROSITE" id="PS51722"/>
    </source>
</evidence>
<evidence type="ECO:0000256" key="6">
    <source>
        <dbReference type="ARBA" id="ARBA00023134"/>
    </source>
</evidence>
<dbReference type="Pfam" id="PF00009">
    <property type="entry name" value="GTP_EFTU"/>
    <property type="match status" value="1"/>
</dbReference>
<evidence type="ECO:0000256" key="4">
    <source>
        <dbReference type="ARBA" id="ARBA00022741"/>
    </source>
</evidence>
<keyword evidence="10" id="KW-0251">Elongation factor</keyword>
<organism evidence="10 11">
    <name type="scientific">Azospira restricta</name>
    <dbReference type="NCBI Taxonomy" id="404405"/>
    <lineage>
        <taxon>Bacteria</taxon>
        <taxon>Pseudomonadati</taxon>
        <taxon>Pseudomonadota</taxon>
        <taxon>Betaproteobacteria</taxon>
        <taxon>Rhodocyclales</taxon>
        <taxon>Rhodocyclaceae</taxon>
        <taxon>Azospira</taxon>
    </lineage>
</organism>
<evidence type="ECO:0000313" key="11">
    <source>
        <dbReference type="Proteomes" id="UP000663444"/>
    </source>
</evidence>
<proteinExistence type="predicted"/>
<accession>A0A974SQK9</accession>
<comment type="function">
    <text evidence="7">Translation factor necessary for the incorporation of selenocysteine into proteins. It probably replaces EF-Tu for the insertion of selenocysteine directed by the UGA codon. SelB binds GTP and GDP.</text>
</comment>
<dbReference type="InterPro" id="IPR004535">
    <property type="entry name" value="Transl_elong_SelB"/>
</dbReference>
<dbReference type="CDD" id="cd04171">
    <property type="entry name" value="SelB"/>
    <property type="match status" value="1"/>
</dbReference>
<dbReference type="GO" id="GO:0003924">
    <property type="term" value="F:GTPase activity"/>
    <property type="evidence" value="ECO:0007669"/>
    <property type="project" value="InterPro"/>
</dbReference>
<evidence type="ECO:0000256" key="7">
    <source>
        <dbReference type="ARBA" id="ARBA00025526"/>
    </source>
</evidence>
<dbReference type="InterPro" id="IPR036388">
    <property type="entry name" value="WH-like_DNA-bd_sf"/>
</dbReference>
<dbReference type="InterPro" id="IPR015190">
    <property type="entry name" value="Elong_fac_SelB-wing-hlx_typ-2"/>
</dbReference>
<dbReference type="Pfam" id="PF25461">
    <property type="entry name" value="Beta-barrel_SelB"/>
    <property type="match status" value="1"/>
</dbReference>
<sequence length="646" mass="69132">MIIGTAGHIDHGKTTLVKALTGVDADRLPEEKARGITLDLGYAYAPAADGGVLGFVDVPGHEKLIHNMLAGATGIDFLLLVVAADDGPMPQTREHLAIADLLGIRRGAVALTKCDAVTPERQAAAADEVRALLAGSAFAAAPIFPVAARDGGGIAALRTHLDAAAQAADRARDDGGRFRLAIDRCFTLAGIGTVVTGTVFSGSVRVGDTLTVSPPGFAARVRSLHAQDRPAERGDAGQRVALNLAGDFSRDAIRRGMWALDPRQHLPLERFAATLRLARDEAQALRHWTPVHVHLGAEDVTGRVALLVGDTLAPGTEALAEVVLDRPLCCVGGDRFVLRDTSATRTLAGGRVLDVFPPTRHKRAPARLAALRTAAAGDLAATLAQQLAANPTGIVLERFAQGWNLTDDAASRLWRTLELVRVDTRDGTLGFAPAAWAALGEKLLAALAAEHERAPDMLGAEHERLRRLTSPTLARAAFDRLVDEALAAGRIAQTSSWLHLPEHRATLSAADGDLWRTLSPLLDAAPFQPPRVRDIAKATNLAEDTVRALMKRVARSGRLYPVALDHYFSDDAVERLADIVAALCAEHGAARAADLRDRIGGGRKVAIHILEFFDRIGYTRRVRDQRGTKDEHVLREAAAPRQWKME</sequence>
<gene>
    <name evidence="10" type="primary">selB</name>
    <name evidence="10" type="ORF">IWH25_04825</name>
</gene>
<evidence type="ECO:0000256" key="5">
    <source>
        <dbReference type="ARBA" id="ARBA00022917"/>
    </source>
</evidence>
<keyword evidence="11" id="KW-1185">Reference proteome</keyword>
<evidence type="ECO:0000313" key="10">
    <source>
        <dbReference type="EMBL" id="QRJ64677.1"/>
    </source>
</evidence>
<evidence type="ECO:0000256" key="1">
    <source>
        <dbReference type="ARBA" id="ARBA00004496"/>
    </source>
</evidence>
<dbReference type="RefSeq" id="WP_203388203.1">
    <property type="nucleotide sequence ID" value="NZ_CP064781.1"/>
</dbReference>
<name>A0A974SQK9_9RHOO</name>
<dbReference type="InterPro" id="IPR009001">
    <property type="entry name" value="Transl_elong_EF1A/Init_IF2_C"/>
</dbReference>
<reference evidence="10" key="1">
    <citation type="submission" date="2020-11" db="EMBL/GenBank/DDBJ databases">
        <title>Azospira restricta DSM 18626 genome sequence.</title>
        <authorList>
            <person name="Moe W.M."/>
        </authorList>
    </citation>
    <scope>NUCLEOTIDE SEQUENCE</scope>
    <source>
        <strain evidence="10">DSM 18626</strain>
    </source>
</reference>
<dbReference type="SUPFAM" id="SSF46785">
    <property type="entry name" value="Winged helix' DNA-binding domain"/>
    <property type="match status" value="3"/>
</dbReference>
<dbReference type="SUPFAM" id="SSF52540">
    <property type="entry name" value="P-loop containing nucleoside triphosphate hydrolases"/>
    <property type="match status" value="1"/>
</dbReference>
<keyword evidence="5" id="KW-0648">Protein biosynthesis</keyword>
<dbReference type="GO" id="GO:0005737">
    <property type="term" value="C:cytoplasm"/>
    <property type="evidence" value="ECO:0007669"/>
    <property type="project" value="UniProtKB-SubCell"/>
</dbReference>
<dbReference type="InterPro" id="IPR036390">
    <property type="entry name" value="WH_DNA-bd_sf"/>
</dbReference>
<dbReference type="InterPro" id="IPR009000">
    <property type="entry name" value="Transl_B-barrel_sf"/>
</dbReference>
<dbReference type="Pfam" id="PF03144">
    <property type="entry name" value="GTP_EFTU_D2"/>
    <property type="match status" value="1"/>
</dbReference>
<evidence type="ECO:0000256" key="8">
    <source>
        <dbReference type="ARBA" id="ARBA00031615"/>
    </source>
</evidence>
<dbReference type="GO" id="GO:0005525">
    <property type="term" value="F:GTP binding"/>
    <property type="evidence" value="ECO:0007669"/>
    <property type="project" value="UniProtKB-KW"/>
</dbReference>
<dbReference type="InterPro" id="IPR000795">
    <property type="entry name" value="T_Tr_GTP-bd_dom"/>
</dbReference>
<evidence type="ECO:0000256" key="3">
    <source>
        <dbReference type="ARBA" id="ARBA00022490"/>
    </source>
</evidence>
<dbReference type="Pfam" id="PF09106">
    <property type="entry name" value="WHD_2nd_SelB"/>
    <property type="match status" value="1"/>
</dbReference>
<dbReference type="CDD" id="cd15491">
    <property type="entry name" value="selB_III"/>
    <property type="match status" value="1"/>
</dbReference>
<dbReference type="PANTHER" id="PTHR43721:SF11">
    <property type="entry name" value="SELENOCYSTEINE-SPECIFIC ELONGATION FACTOR"/>
    <property type="match status" value="1"/>
</dbReference>
<keyword evidence="6" id="KW-0342">GTP-binding</keyword>
<dbReference type="KEGG" id="ares:IWH25_04825"/>
<dbReference type="InterPro" id="IPR057335">
    <property type="entry name" value="Beta-barrel_SelB"/>
</dbReference>
<dbReference type="Pfam" id="PF09107">
    <property type="entry name" value="WHD_3rd_SelB"/>
    <property type="match status" value="1"/>
</dbReference>
<dbReference type="Gene3D" id="3.40.50.300">
    <property type="entry name" value="P-loop containing nucleotide triphosphate hydrolases"/>
    <property type="match status" value="1"/>
</dbReference>
<dbReference type="Gene3D" id="2.40.30.10">
    <property type="entry name" value="Translation factors"/>
    <property type="match status" value="1"/>
</dbReference>
<feature type="domain" description="Tr-type G" evidence="9">
    <location>
        <begin position="1"/>
        <end position="169"/>
    </location>
</feature>
<dbReference type="SUPFAM" id="SSF50447">
    <property type="entry name" value="Translation proteins"/>
    <property type="match status" value="1"/>
</dbReference>
<protein>
    <recommendedName>
        <fullName evidence="2">Selenocysteine-specific elongation factor</fullName>
    </recommendedName>
    <alternativeName>
        <fullName evidence="8">SelB translation factor</fullName>
    </alternativeName>
</protein>
<dbReference type="Proteomes" id="UP000663444">
    <property type="component" value="Chromosome"/>
</dbReference>
<dbReference type="Gene3D" id="1.10.10.10">
    <property type="entry name" value="Winged helix-like DNA-binding domain superfamily/Winged helix DNA-binding domain"/>
    <property type="match status" value="3"/>
</dbReference>
<dbReference type="InterPro" id="IPR015191">
    <property type="entry name" value="SelB_WHD4"/>
</dbReference>
<dbReference type="CDD" id="cd03696">
    <property type="entry name" value="SelB_II"/>
    <property type="match status" value="1"/>
</dbReference>
<dbReference type="EMBL" id="CP064781">
    <property type="protein sequence ID" value="QRJ64677.1"/>
    <property type="molecule type" value="Genomic_DNA"/>
</dbReference>
<keyword evidence="4" id="KW-0547">Nucleotide-binding</keyword>
<dbReference type="PROSITE" id="PS51722">
    <property type="entry name" value="G_TR_2"/>
    <property type="match status" value="1"/>
</dbReference>
<dbReference type="SUPFAM" id="SSF50465">
    <property type="entry name" value="EF-Tu/eEF-1alpha/eIF2-gamma C-terminal domain"/>
    <property type="match status" value="1"/>
</dbReference>
<dbReference type="AlphaFoldDB" id="A0A974SQK9"/>
<dbReference type="InterPro" id="IPR027417">
    <property type="entry name" value="P-loop_NTPase"/>
</dbReference>
<dbReference type="InterPro" id="IPR050055">
    <property type="entry name" value="EF-Tu_GTPase"/>
</dbReference>